<dbReference type="InterPro" id="IPR029044">
    <property type="entry name" value="Nucleotide-diphossugar_trans"/>
</dbReference>
<sequence>MKFRVKVFLATFNGSAWIQEQIDSILRQVGVDVQVYVSDDFSSDTTIALLEGLTKQESRIELLPRTVIFGGAGKNFYRLILDVDLNDCDYVAFADQDDIWEQDKLIRHIGLMQQSGVDAVSSNVIAFWPNGKTKLIDKAQPQRELDYLFESAGPGCTFLMTSQLVGLVKKLLSDPGGIANKVALHDWLVYAVCRISGRKWLIDSTPSLQYRQHEKNVVGANIGLKAKFSRLRKISNGWYKAEVLKILAVSFQLSNNPKLLTISGLLEKSDLLSRLKLLRFVPQARRKLSDRFILGLMIVFDLF</sequence>
<dbReference type="Gene3D" id="3.90.550.10">
    <property type="entry name" value="Spore Coat Polysaccharide Biosynthesis Protein SpsA, Chain A"/>
    <property type="match status" value="1"/>
</dbReference>
<organism evidence="2 3">
    <name type="scientific">Methylotenera mobilis (strain JLW8 / ATCC BAA-1282 / DSM 17540)</name>
    <dbReference type="NCBI Taxonomy" id="583345"/>
    <lineage>
        <taxon>Bacteria</taxon>
        <taxon>Pseudomonadati</taxon>
        <taxon>Pseudomonadota</taxon>
        <taxon>Betaproteobacteria</taxon>
        <taxon>Nitrosomonadales</taxon>
        <taxon>Methylophilaceae</taxon>
        <taxon>Methylotenera</taxon>
    </lineage>
</organism>
<dbReference type="InterPro" id="IPR001173">
    <property type="entry name" value="Glyco_trans_2-like"/>
</dbReference>
<dbReference type="OrthoDB" id="433681at2"/>
<proteinExistence type="predicted"/>
<accession>C6WVJ6</accession>
<dbReference type="Proteomes" id="UP000002742">
    <property type="component" value="Chromosome"/>
</dbReference>
<feature type="domain" description="Glycosyltransferase 2-like" evidence="1">
    <location>
        <begin position="7"/>
        <end position="127"/>
    </location>
</feature>
<dbReference type="KEGG" id="mmb:Mmol_1036"/>
<keyword evidence="3" id="KW-1185">Reference proteome</keyword>
<dbReference type="Pfam" id="PF00535">
    <property type="entry name" value="Glycos_transf_2"/>
    <property type="match status" value="1"/>
</dbReference>
<dbReference type="EMBL" id="CP001672">
    <property type="protein sequence ID" value="ACT47945.1"/>
    <property type="molecule type" value="Genomic_DNA"/>
</dbReference>
<dbReference type="eggNOG" id="COG1216">
    <property type="taxonomic scope" value="Bacteria"/>
</dbReference>
<keyword evidence="2" id="KW-0808">Transferase</keyword>
<dbReference type="GO" id="GO:0016740">
    <property type="term" value="F:transferase activity"/>
    <property type="evidence" value="ECO:0007669"/>
    <property type="project" value="UniProtKB-KW"/>
</dbReference>
<dbReference type="AlphaFoldDB" id="C6WVJ6"/>
<dbReference type="HOGENOM" id="CLU_025996_2_1_4"/>
<dbReference type="RefSeq" id="WP_015831980.1">
    <property type="nucleotide sequence ID" value="NC_012968.1"/>
</dbReference>
<evidence type="ECO:0000259" key="1">
    <source>
        <dbReference type="Pfam" id="PF00535"/>
    </source>
</evidence>
<dbReference type="STRING" id="583345.Mmol_1036"/>
<evidence type="ECO:0000313" key="2">
    <source>
        <dbReference type="EMBL" id="ACT47945.1"/>
    </source>
</evidence>
<evidence type="ECO:0000313" key="3">
    <source>
        <dbReference type="Proteomes" id="UP000002742"/>
    </source>
</evidence>
<reference evidence="3" key="1">
    <citation type="submission" date="2009-07" db="EMBL/GenBank/DDBJ databases">
        <title>Complete sequence of Methylotenera mobilis JLW8.</title>
        <authorList>
            <consortium name="US DOE Joint Genome Institute"/>
            <person name="Lucas S."/>
            <person name="Copeland A."/>
            <person name="Lapidus A."/>
            <person name="Glavina del Rio T."/>
            <person name="Tice H."/>
            <person name="Bruce D."/>
            <person name="Goodwin L."/>
            <person name="Pitluck S."/>
            <person name="LaButti K.M."/>
            <person name="Clum A."/>
            <person name="Larimer F."/>
            <person name="Land M."/>
            <person name="Hauser L."/>
            <person name="Kyrpides N."/>
            <person name="Mikhailova N."/>
            <person name="Kayluzhnaya M."/>
            <person name="Chistoserdova L."/>
        </authorList>
    </citation>
    <scope>NUCLEOTIDE SEQUENCE [LARGE SCALE GENOMIC DNA]</scope>
    <source>
        <strain evidence="3">JLW8 / ATCC BAA-1282 / DSM 17540</strain>
    </source>
</reference>
<reference evidence="2 3" key="2">
    <citation type="journal article" date="2011" name="J. Bacteriol.">
        <title>Genomes of three methylotrophs from a single niche uncover genetic and metabolic divergence of Methylophilaceae.</title>
        <authorList>
            <person name="Lapidus A."/>
            <person name="Clum A."/>
            <person name="Labutti K."/>
            <person name="Kaluzhnaya M.G."/>
            <person name="Lim S."/>
            <person name="Beck D.A."/>
            <person name="Glavina Del Rio T."/>
            <person name="Nolan M."/>
            <person name="Mavromatis K."/>
            <person name="Huntemann M."/>
            <person name="Lucas S."/>
            <person name="Lidstrom M.E."/>
            <person name="Ivanova N."/>
            <person name="Chistoserdova L."/>
        </authorList>
    </citation>
    <scope>NUCLEOTIDE SEQUENCE [LARGE SCALE GENOMIC DNA]</scope>
    <source>
        <strain evidence="3">JLW8 / ATCC BAA-1282 / DSM 17540</strain>
    </source>
</reference>
<name>C6WVJ6_METML</name>
<dbReference type="SUPFAM" id="SSF53448">
    <property type="entry name" value="Nucleotide-diphospho-sugar transferases"/>
    <property type="match status" value="1"/>
</dbReference>
<gene>
    <name evidence="2" type="ordered locus">Mmol_1036</name>
</gene>
<dbReference type="CAZy" id="GT2">
    <property type="family name" value="Glycosyltransferase Family 2"/>
</dbReference>
<protein>
    <submittedName>
        <fullName evidence="2">Glycosyl transferase family 2</fullName>
    </submittedName>
</protein>